<sequence length="281" mass="33456">MDAHKYILQKLNEDLDLLEQETEDVLEKAEKGIRYSRLAMRNMRKQVLENPFASNSDEITFFKKIKPRLCSKLIYYAKLFNIVSKRPRGSNKSQVKYFYNHIRKLQDYFHDNLEFYHYYRRNSTYLDQQYFLRGKTDVRLGLDTHFCFSDEEFSTSHDNTVATILAYDMLIVHLKSEIDKLENYNGMEPQHNPFDKTTKFFWTGNKVDLIEMIYSLHSSAVVNHGKVDIKELAYAFEQLFNIDLGDYYHSFLEIRSRKINPTKFLDLLKASLLQKMQELDG</sequence>
<name>A0A3N0EIS5_SINP1</name>
<dbReference type="OrthoDB" id="790983at2"/>
<keyword evidence="1" id="KW-0175">Coiled coil</keyword>
<dbReference type="Pfam" id="PF09357">
    <property type="entry name" value="RteC"/>
    <property type="match status" value="1"/>
</dbReference>
<comment type="caution">
    <text evidence="2">The sequence shown here is derived from an EMBL/GenBank/DDBJ whole genome shotgun (WGS) entry which is preliminary data.</text>
</comment>
<gene>
    <name evidence="2" type="ORF">ED312_10035</name>
</gene>
<dbReference type="AlphaFoldDB" id="A0A3N0EIS5"/>
<protein>
    <submittedName>
        <fullName evidence="2">Tetracycline regulation of excision, RteC</fullName>
    </submittedName>
</protein>
<evidence type="ECO:0000256" key="1">
    <source>
        <dbReference type="SAM" id="Coils"/>
    </source>
</evidence>
<dbReference type="RefSeq" id="WP_123215875.1">
    <property type="nucleotide sequence ID" value="NZ_RJTM01000071.1"/>
</dbReference>
<evidence type="ECO:0000313" key="2">
    <source>
        <dbReference type="EMBL" id="RNL87731.1"/>
    </source>
</evidence>
<evidence type="ECO:0000313" key="3">
    <source>
        <dbReference type="Proteomes" id="UP000267469"/>
    </source>
</evidence>
<dbReference type="EMBL" id="RJTM01000071">
    <property type="protein sequence ID" value="RNL87731.1"/>
    <property type="molecule type" value="Genomic_DNA"/>
</dbReference>
<feature type="coiled-coil region" evidence="1">
    <location>
        <begin position="1"/>
        <end position="28"/>
    </location>
</feature>
<dbReference type="Proteomes" id="UP000267469">
    <property type="component" value="Unassembled WGS sequence"/>
</dbReference>
<reference evidence="2 3" key="1">
    <citation type="submission" date="2018-10" db="EMBL/GenBank/DDBJ databases">
        <title>Sinomicrobium pectinilyticum sp. nov., a pectinase-producing bacterium isolated from alkaline and saline soil, and emended description of the genus Sinomicrobium.</title>
        <authorList>
            <person name="Cheng B."/>
            <person name="Li C."/>
            <person name="Lai Q."/>
            <person name="Du M."/>
            <person name="Shao Z."/>
            <person name="Xu P."/>
            <person name="Yang C."/>
        </authorList>
    </citation>
    <scope>NUCLEOTIDE SEQUENCE [LARGE SCALE GENOMIC DNA]</scope>
    <source>
        <strain evidence="2 3">5DNS001</strain>
    </source>
</reference>
<organism evidence="2 3">
    <name type="scientific">Sinomicrobium pectinilyticum</name>
    <dbReference type="NCBI Taxonomy" id="1084421"/>
    <lineage>
        <taxon>Bacteria</taxon>
        <taxon>Pseudomonadati</taxon>
        <taxon>Bacteroidota</taxon>
        <taxon>Flavobacteriia</taxon>
        <taxon>Flavobacteriales</taxon>
        <taxon>Flavobacteriaceae</taxon>
        <taxon>Sinomicrobium</taxon>
    </lineage>
</organism>
<keyword evidence="3" id="KW-1185">Reference proteome</keyword>
<dbReference type="InterPro" id="IPR018534">
    <property type="entry name" value="Tet_reg_excision_RteC"/>
</dbReference>
<proteinExistence type="predicted"/>
<accession>A0A3N0EIS5</accession>